<gene>
    <name evidence="1" type="ORF">DGI_0116</name>
</gene>
<dbReference type="RefSeq" id="WP_021758626.1">
    <property type="nucleotide sequence ID" value="NC_022444.1"/>
</dbReference>
<keyword evidence="2" id="KW-1185">Reference proteome</keyword>
<dbReference type="STRING" id="1121448.DGI_0116"/>
<dbReference type="KEGG" id="dgg:DGI_0116"/>
<reference evidence="1 2" key="1">
    <citation type="journal article" date="2013" name="J. Bacteriol.">
        <title>Roles of HynAB and Ech, the only two hydrogenases found in the model sulfate reducer Desulfovibrio gigas.</title>
        <authorList>
            <person name="Morais-Silva F.O."/>
            <person name="Santos C.I."/>
            <person name="Rodrigues R."/>
            <person name="Pereira I.A."/>
            <person name="Rodrigues-Pousada C."/>
        </authorList>
    </citation>
    <scope>NUCLEOTIDE SEQUENCE [LARGE SCALE GENOMIC DNA]</scope>
    <source>
        <strain evidence="2">ATCC 19364 / DSM 1382 / NCIMB 9332 / VKM B-1759</strain>
    </source>
</reference>
<sequence length="77" mass="8423">MAIPSKTNKGWADIVTGKAKHQLKFLAAKVMLGRLVHAVQENPTPANISAGVDQLHELYVKNAHMPSVQEDMKTIFG</sequence>
<evidence type="ECO:0000313" key="2">
    <source>
        <dbReference type="Proteomes" id="UP000016587"/>
    </source>
</evidence>
<organism evidence="1 2">
    <name type="scientific">Megalodesulfovibrio gigas (strain ATCC 19364 / DSM 1382 / NCIMB 9332 / VKM B-1759)</name>
    <name type="common">Desulfovibrio gigas</name>
    <dbReference type="NCBI Taxonomy" id="1121448"/>
    <lineage>
        <taxon>Bacteria</taxon>
        <taxon>Pseudomonadati</taxon>
        <taxon>Thermodesulfobacteriota</taxon>
        <taxon>Desulfovibrionia</taxon>
        <taxon>Desulfovibrionales</taxon>
        <taxon>Desulfovibrionaceae</taxon>
        <taxon>Megalodesulfovibrio</taxon>
    </lineage>
</organism>
<evidence type="ECO:0000313" key="1">
    <source>
        <dbReference type="EMBL" id="AGW12053.1"/>
    </source>
</evidence>
<protein>
    <submittedName>
        <fullName evidence="1">Uncharacterized protein</fullName>
    </submittedName>
</protein>
<dbReference type="OrthoDB" id="5458712at2"/>
<dbReference type="AlphaFoldDB" id="T2G724"/>
<accession>T2G724</accession>
<dbReference type="eggNOG" id="ENOG502ZH0A">
    <property type="taxonomic scope" value="Bacteria"/>
</dbReference>
<name>T2G724_MEGG1</name>
<dbReference type="EMBL" id="CP006585">
    <property type="protein sequence ID" value="AGW12053.1"/>
    <property type="molecule type" value="Genomic_DNA"/>
</dbReference>
<reference evidence="2" key="2">
    <citation type="submission" date="2013-07" db="EMBL/GenBank/DDBJ databases">
        <authorList>
            <person name="Morais-Silva F.O."/>
            <person name="Rezende A.M."/>
            <person name="Pimentel C."/>
            <person name="Resende D.M."/>
            <person name="Santos C.I."/>
            <person name="Clemente C."/>
            <person name="de Oliveira L.M."/>
            <person name="da Silva S.M."/>
            <person name="Costa D.A."/>
            <person name="Varela-Raposo A."/>
            <person name="Horacio E.C.A."/>
            <person name="Matos M."/>
            <person name="Flores O."/>
            <person name="Ruiz J.C."/>
            <person name="Rodrigues-Pousada C."/>
        </authorList>
    </citation>
    <scope>NUCLEOTIDE SEQUENCE [LARGE SCALE GENOMIC DNA]</scope>
    <source>
        <strain evidence="2">ATCC 19364 / DSM 1382 / NCIMB 9332 / VKM B-1759</strain>
    </source>
</reference>
<dbReference type="Proteomes" id="UP000016587">
    <property type="component" value="Chromosome"/>
</dbReference>
<dbReference type="PATRIC" id="fig|1121448.10.peg.116"/>
<dbReference type="HOGENOM" id="CLU_2632332_0_0_7"/>
<proteinExistence type="predicted"/>